<dbReference type="PATRIC" id="fig|1166016.3.peg.871"/>
<reference evidence="1 4" key="1">
    <citation type="journal article" date="2012" name="J. Bacteriol.">
        <title>Genome sequence of Pectobacterium sp. strain SCC3193.</title>
        <authorList>
            <person name="Koskinen J.P."/>
            <person name="Laine P."/>
            <person name="Niemi O."/>
            <person name="Nykyri J."/>
            <person name="Harjunpaa H."/>
            <person name="Auvinen P."/>
            <person name="Paulin L."/>
            <person name="Pirhonen M."/>
            <person name="Palva T."/>
            <person name="Holm L."/>
        </authorList>
    </citation>
    <scope>NUCLEOTIDE SEQUENCE [LARGE SCALE GENOMIC DNA]</scope>
    <source>
        <strain evidence="1 4">SCC3193</strain>
    </source>
</reference>
<dbReference type="OMA" id="WYLAQCD"/>
<reference evidence="2" key="5">
    <citation type="submission" date="2024-05" db="EMBL/GenBank/DDBJ databases">
        <title>Identification of Pectobacterium versatile causing blackleg of potato from New York State with a whole genome sequencing approach.</title>
        <authorList>
            <person name="Ma X."/>
            <person name="Swingle B."/>
        </authorList>
    </citation>
    <scope>NUCLEOTIDE SEQUENCE</scope>
    <source>
        <strain evidence="2">NY1588A</strain>
    </source>
</reference>
<name>A0A0H3I0P5_PECPM</name>
<reference evidence="6" key="4">
    <citation type="submission" date="2023-07" db="EMBL/GenBank/DDBJ databases">
        <title>Identification of Pectobacterium versatile causing blackleg of potato from New York State with a whole genome sequencing approach.</title>
        <authorList>
            <person name="Ma X."/>
            <person name="Swingle B."/>
        </authorList>
    </citation>
    <scope>NUCLEOTIDE SEQUENCE [LARGE SCALE GENOMIC DNA]</scope>
    <source>
        <strain evidence="6">NY1588A</strain>
    </source>
</reference>
<dbReference type="KEGG" id="ppar:A8F97_14095"/>
<dbReference type="Proteomes" id="UP000269665">
    <property type="component" value="Unassembled WGS sequence"/>
</dbReference>
<dbReference type="OrthoDB" id="3533713at2"/>
<dbReference type="RefSeq" id="WP_012822689.1">
    <property type="nucleotide sequence ID" value="NC_017845.1"/>
</dbReference>
<dbReference type="Pfam" id="PF15580">
    <property type="entry name" value="Imm53"/>
    <property type="match status" value="1"/>
</dbReference>
<dbReference type="eggNOG" id="ENOG503307X">
    <property type="taxonomic scope" value="Bacteria"/>
</dbReference>
<organism evidence="1 4">
    <name type="scientific">Pectobacterium parmentieri</name>
    <dbReference type="NCBI Taxonomy" id="1905730"/>
    <lineage>
        <taxon>Bacteria</taxon>
        <taxon>Pseudomonadati</taxon>
        <taxon>Pseudomonadota</taxon>
        <taxon>Gammaproteobacteria</taxon>
        <taxon>Enterobacterales</taxon>
        <taxon>Pectobacteriaceae</taxon>
        <taxon>Pectobacterium</taxon>
    </lineage>
</organism>
<dbReference type="EMBL" id="CP003415">
    <property type="protein sequence ID" value="AFI88978.1"/>
    <property type="molecule type" value="Genomic_DNA"/>
</dbReference>
<evidence type="ECO:0000313" key="3">
    <source>
        <dbReference type="EMBL" id="RKO74038.1"/>
    </source>
</evidence>
<dbReference type="InterPro" id="IPR028228">
    <property type="entry name" value="Imm53"/>
</dbReference>
<reference evidence="3 5" key="3">
    <citation type="journal article" date="2018" name="BMC Genomics">
        <title>High genomic variability in the plant pathogenic bacterium Pectobacterium parmentieri deciphered from de novo assembled complete genomes.</title>
        <authorList>
            <person name="Zoledowska S."/>
            <person name="Motyka-Pomagruk A."/>
            <person name="Sledz W."/>
            <person name="Mengoni A."/>
            <person name="Lojkowska E."/>
        </authorList>
    </citation>
    <scope>NUCLEOTIDE SEQUENCE [LARGE SCALE GENOMIC DNA]</scope>
    <source>
        <strain evidence="3 5">IFB5626</strain>
    </source>
</reference>
<dbReference type="HOGENOM" id="CLU_162450_0_0_6"/>
<dbReference type="EMBL" id="WABS01000026">
    <property type="protein sequence ID" value="MBI0555533.1"/>
    <property type="molecule type" value="Genomic_DNA"/>
</dbReference>
<dbReference type="STRING" id="1905730.W5S_0860"/>
<protein>
    <submittedName>
        <fullName evidence="1">Uncharacterized protein</fullName>
    </submittedName>
</protein>
<dbReference type="Proteomes" id="UP001194579">
    <property type="component" value="Unassembled WGS sequence"/>
</dbReference>
<evidence type="ECO:0000313" key="4">
    <source>
        <dbReference type="Proteomes" id="UP000008044"/>
    </source>
</evidence>
<dbReference type="EMBL" id="PSZG01000002">
    <property type="protein sequence ID" value="RKO74038.1"/>
    <property type="molecule type" value="Genomic_DNA"/>
</dbReference>
<dbReference type="AlphaFoldDB" id="A0A0H3I0P5"/>
<dbReference type="KEGG" id="pec:W5S_0860"/>
<evidence type="ECO:0000313" key="1">
    <source>
        <dbReference type="EMBL" id="AFI88978.1"/>
    </source>
</evidence>
<evidence type="ECO:0000313" key="2">
    <source>
        <dbReference type="EMBL" id="MBI0555533.1"/>
    </source>
</evidence>
<sequence>MNELQEIQQWYQTQCNGTWEHTFGISIDTLDNPGWKVKIDLAETSLAGKPFVPLSQGEQSEDGDWLFCKTENLQFIGFCSVSNLAKMLTVFLNWCRDART</sequence>
<dbReference type="Proteomes" id="UP000008044">
    <property type="component" value="Chromosome"/>
</dbReference>
<proteinExistence type="predicted"/>
<evidence type="ECO:0000313" key="6">
    <source>
        <dbReference type="Proteomes" id="UP001194579"/>
    </source>
</evidence>
<gene>
    <name evidence="1" type="ordered locus">W5S_0860</name>
    <name evidence="3" type="ORF">C5E00_22610</name>
    <name evidence="2" type="ORF">F6Q06_13665</name>
</gene>
<reference evidence="1" key="2">
    <citation type="submission" date="2012-03" db="EMBL/GenBank/DDBJ databases">
        <authorList>
            <person name="Koskinen P."/>
            <person name="Laine P."/>
            <person name="Niemi O."/>
            <person name="Nykyri J."/>
            <person name="Harjunpaa H."/>
            <person name="Auvinen P."/>
            <person name="Paulin L."/>
            <person name="Pirhonen M."/>
            <person name="Palva T."/>
            <person name="Holm L."/>
        </authorList>
    </citation>
    <scope>NUCLEOTIDE SEQUENCE</scope>
    <source>
        <strain evidence="1">SCC3193</strain>
    </source>
</reference>
<accession>A0A0H3I0P5</accession>
<dbReference type="GeneID" id="45850598"/>
<keyword evidence="6" id="KW-1185">Reference proteome</keyword>
<evidence type="ECO:0000313" key="5">
    <source>
        <dbReference type="Proteomes" id="UP000269665"/>
    </source>
</evidence>